<feature type="domain" description="Prokaryotic-type class I peptide chain release factors" evidence="6">
    <location>
        <begin position="52"/>
        <end position="145"/>
    </location>
</feature>
<dbReference type="RefSeq" id="XP_064767226.1">
    <property type="nucleotide sequence ID" value="XM_064913156.1"/>
</dbReference>
<dbReference type="GeneID" id="90038668"/>
<evidence type="ECO:0000256" key="4">
    <source>
        <dbReference type="ARBA" id="ARBA00023128"/>
    </source>
</evidence>
<name>A0ABR1F4Y5_9ASCO</name>
<dbReference type="EMBL" id="JBBJBU010000009">
    <property type="protein sequence ID" value="KAK7204193.1"/>
    <property type="molecule type" value="Genomic_DNA"/>
</dbReference>
<sequence length="260" mass="29562">MASRTMLLFAGRSLRCCSSRVVPRLIIEPQRCLFSTTSACTKKGTPMPPRPKMNEDEIEEVFIKGGGKGGQKINKTNSKVQLRHIPTGLIVSSQATRSREQNRKIARRKMAEELQFQNDPENSRRGKLIEKKQKSKRNQRKKALKRARQREADKLGLAGPPNSPQIEGDVQSDAIDHEEPLPIEAIEAKTTEHEVEDDGEPDQEEIENDLRILREIEEEERQEAAAAAAEIVDEEYETEQLDFEPVVDLLSSRKKNKKKK</sequence>
<evidence type="ECO:0000313" key="8">
    <source>
        <dbReference type="Proteomes" id="UP001498771"/>
    </source>
</evidence>
<keyword evidence="4" id="KW-0496">Mitochondrion</keyword>
<evidence type="ECO:0000313" key="7">
    <source>
        <dbReference type="EMBL" id="KAK7204193.1"/>
    </source>
</evidence>
<comment type="subcellular location">
    <subcellularLocation>
        <location evidence="1">Mitochondrion</location>
    </subcellularLocation>
</comment>
<evidence type="ECO:0000259" key="6">
    <source>
        <dbReference type="Pfam" id="PF00472"/>
    </source>
</evidence>
<feature type="compositionally biased region" description="Basic and acidic residues" evidence="5">
    <location>
        <begin position="174"/>
        <end position="193"/>
    </location>
</feature>
<gene>
    <name evidence="7" type="ORF">BZA70DRAFT_281776</name>
</gene>
<reference evidence="7 8" key="1">
    <citation type="submission" date="2024-03" db="EMBL/GenBank/DDBJ databases">
        <title>Genome-scale model development and genomic sequencing of the oleaginous clade Lipomyces.</title>
        <authorList>
            <consortium name="Lawrence Berkeley National Laboratory"/>
            <person name="Czajka J.J."/>
            <person name="Han Y."/>
            <person name="Kim J."/>
            <person name="Mondo S.J."/>
            <person name="Hofstad B.A."/>
            <person name="Robles A."/>
            <person name="Haridas S."/>
            <person name="Riley R."/>
            <person name="LaButti K."/>
            <person name="Pangilinan J."/>
            <person name="Andreopoulos W."/>
            <person name="Lipzen A."/>
            <person name="Yan J."/>
            <person name="Wang M."/>
            <person name="Ng V."/>
            <person name="Grigoriev I.V."/>
            <person name="Spatafora J.W."/>
            <person name="Magnuson J.K."/>
            <person name="Baker S.E."/>
            <person name="Pomraning K.R."/>
        </authorList>
    </citation>
    <scope>NUCLEOTIDE SEQUENCE [LARGE SCALE GENOMIC DNA]</scope>
    <source>
        <strain evidence="7 8">Phaff 52-87</strain>
    </source>
</reference>
<evidence type="ECO:0000256" key="3">
    <source>
        <dbReference type="ARBA" id="ARBA00022946"/>
    </source>
</evidence>
<feature type="region of interest" description="Disordered" evidence="5">
    <location>
        <begin position="111"/>
        <end position="207"/>
    </location>
</feature>
<dbReference type="Gene3D" id="3.30.160.20">
    <property type="match status" value="1"/>
</dbReference>
<feature type="compositionally biased region" description="Acidic residues" evidence="5">
    <location>
        <begin position="194"/>
        <end position="207"/>
    </location>
</feature>
<dbReference type="SUPFAM" id="SSF75620">
    <property type="entry name" value="Release factor"/>
    <property type="match status" value="1"/>
</dbReference>
<organism evidence="7 8">
    <name type="scientific">Myxozyma melibiosi</name>
    <dbReference type="NCBI Taxonomy" id="54550"/>
    <lineage>
        <taxon>Eukaryota</taxon>
        <taxon>Fungi</taxon>
        <taxon>Dikarya</taxon>
        <taxon>Ascomycota</taxon>
        <taxon>Saccharomycotina</taxon>
        <taxon>Lipomycetes</taxon>
        <taxon>Lipomycetales</taxon>
        <taxon>Lipomycetaceae</taxon>
        <taxon>Myxozyma</taxon>
    </lineage>
</organism>
<dbReference type="Proteomes" id="UP001498771">
    <property type="component" value="Unassembled WGS sequence"/>
</dbReference>
<evidence type="ECO:0000256" key="1">
    <source>
        <dbReference type="ARBA" id="ARBA00004173"/>
    </source>
</evidence>
<dbReference type="InterPro" id="IPR045853">
    <property type="entry name" value="Pep_chain_release_fac_I_sf"/>
</dbReference>
<keyword evidence="8" id="KW-1185">Reference proteome</keyword>
<evidence type="ECO:0000256" key="2">
    <source>
        <dbReference type="ARBA" id="ARBA00010835"/>
    </source>
</evidence>
<dbReference type="InterPro" id="IPR052405">
    <property type="entry name" value="Mito_Transl_Release_Factor"/>
</dbReference>
<evidence type="ECO:0000256" key="5">
    <source>
        <dbReference type="SAM" id="MobiDB-lite"/>
    </source>
</evidence>
<dbReference type="PANTHER" id="PTHR46203:SF1">
    <property type="entry name" value="MITOCHONDRIAL TRANSLATION RELEASE FACTOR IN RESCUE"/>
    <property type="match status" value="1"/>
</dbReference>
<feature type="compositionally biased region" description="Basic and acidic residues" evidence="5">
    <location>
        <begin position="121"/>
        <end position="132"/>
    </location>
</feature>
<proteinExistence type="inferred from homology"/>
<dbReference type="Pfam" id="PF00472">
    <property type="entry name" value="RF-1"/>
    <property type="match status" value="1"/>
</dbReference>
<dbReference type="PANTHER" id="PTHR46203">
    <property type="entry name" value="PROBABLE PEPTIDE CHAIN RELEASE FACTOR C12ORF65"/>
    <property type="match status" value="1"/>
</dbReference>
<comment type="similarity">
    <text evidence="2">Belongs to the prokaryotic/mitochondrial release factor family.</text>
</comment>
<protein>
    <submittedName>
        <fullName evidence="7">RF-1 domain-containing protein</fullName>
    </submittedName>
</protein>
<dbReference type="InterPro" id="IPR000352">
    <property type="entry name" value="Pep_chain_release_fac_I"/>
</dbReference>
<keyword evidence="3" id="KW-0809">Transit peptide</keyword>
<accession>A0ABR1F4Y5</accession>
<comment type="caution">
    <text evidence="7">The sequence shown here is derived from an EMBL/GenBank/DDBJ whole genome shotgun (WGS) entry which is preliminary data.</text>
</comment>
<feature type="compositionally biased region" description="Basic residues" evidence="5">
    <location>
        <begin position="133"/>
        <end position="148"/>
    </location>
</feature>